<keyword evidence="1" id="KW-0229">DNA integration</keyword>
<sequence>MEHYERWIKTYFTSEHTQKTYLSALHKFHNKFGYITTPDELLDAITTWIRDLRTEGYTPKTINNYVTAVLSYYRDQGITIPEDTWRRIRRRILPPSKPSTFDKAGTHDEWKRILSHMSLEGRSLFLFLLSSGCRIGEALQLKVSDLDLEADPPRAYIRPEYTKGGYGGRVVFYTYETRDAIAEWLKLRLILNKRAPKRYYIPKHGRYAYYTEKDDNRVWPISVSTAQAILWEALKRAGLDKRDPRTGRRLIHIHSTRKFFRSNCGLSDALTHALMGHEGYLDRSYLRQNVNRAAEEYKAITIPRLTIFERTTTDKMEILKLIAKALGVNEERLDTALRDALSFEDSIMRIREMIQESLRSNKEYQIVEEKDVQFYLLNGWDAAKVLNDGRFLMVRA</sequence>
<dbReference type="GO" id="GO:0003677">
    <property type="term" value="F:DNA binding"/>
    <property type="evidence" value="ECO:0007669"/>
    <property type="project" value="UniProtKB-UniRule"/>
</dbReference>
<dbReference type="PROSITE" id="PS51900">
    <property type="entry name" value="CB"/>
    <property type="match status" value="1"/>
</dbReference>
<evidence type="ECO:0000313" key="8">
    <source>
        <dbReference type="Proteomes" id="UP000053911"/>
    </source>
</evidence>
<feature type="domain" description="Core-binding (CB)" evidence="6">
    <location>
        <begin position="1"/>
        <end position="77"/>
    </location>
</feature>
<dbReference type="InterPro" id="IPR010998">
    <property type="entry name" value="Integrase_recombinase_N"/>
</dbReference>
<dbReference type="SUPFAM" id="SSF56349">
    <property type="entry name" value="DNA breaking-rejoining enzymes"/>
    <property type="match status" value="1"/>
</dbReference>
<name>A0A101ELY0_9EURY</name>
<gene>
    <name evidence="7" type="ORF">XD54_1124</name>
</gene>
<dbReference type="InterPro" id="IPR011010">
    <property type="entry name" value="DNA_brk_join_enz"/>
</dbReference>
<dbReference type="GO" id="GO:0015074">
    <property type="term" value="P:DNA integration"/>
    <property type="evidence" value="ECO:0007669"/>
    <property type="project" value="UniProtKB-KW"/>
</dbReference>
<dbReference type="AlphaFoldDB" id="A0A101ELY0"/>
<dbReference type="PATRIC" id="fig|172049.5.peg.2060"/>
<evidence type="ECO:0000256" key="4">
    <source>
        <dbReference type="PROSITE-ProRule" id="PRU01248"/>
    </source>
</evidence>
<dbReference type="InterPro" id="IPR050090">
    <property type="entry name" value="Tyrosine_recombinase_XerCD"/>
</dbReference>
<dbReference type="Proteomes" id="UP000053911">
    <property type="component" value="Unassembled WGS sequence"/>
</dbReference>
<dbReference type="Gene3D" id="1.10.443.10">
    <property type="entry name" value="Intergrase catalytic core"/>
    <property type="match status" value="1"/>
</dbReference>
<dbReference type="Gene3D" id="1.10.150.130">
    <property type="match status" value="1"/>
</dbReference>
<dbReference type="PANTHER" id="PTHR30349:SF41">
    <property type="entry name" value="INTEGRASE_RECOMBINASE PROTEIN MJ0367-RELATED"/>
    <property type="match status" value="1"/>
</dbReference>
<dbReference type="RefSeq" id="WP_283217620.1">
    <property type="nucleotide sequence ID" value="NZ_LGFD01000019.1"/>
</dbReference>
<accession>A0A101ELY0</accession>
<dbReference type="EMBL" id="LGFD01000019">
    <property type="protein sequence ID" value="KUK17612.1"/>
    <property type="molecule type" value="Genomic_DNA"/>
</dbReference>
<evidence type="ECO:0000256" key="2">
    <source>
        <dbReference type="ARBA" id="ARBA00023125"/>
    </source>
</evidence>
<keyword evidence="3" id="KW-0233">DNA recombination</keyword>
<dbReference type="GO" id="GO:0006310">
    <property type="term" value="P:DNA recombination"/>
    <property type="evidence" value="ECO:0007669"/>
    <property type="project" value="UniProtKB-KW"/>
</dbReference>
<dbReference type="InterPro" id="IPR044068">
    <property type="entry name" value="CB"/>
</dbReference>
<protein>
    <submittedName>
        <fullName evidence="7">Site-specific recombinase, phage integrase family protein</fullName>
    </submittedName>
</protein>
<dbReference type="CDD" id="cd00397">
    <property type="entry name" value="DNA_BRE_C"/>
    <property type="match status" value="1"/>
</dbReference>
<dbReference type="InterPro" id="IPR002104">
    <property type="entry name" value="Integrase_catalytic"/>
</dbReference>
<dbReference type="InterPro" id="IPR013762">
    <property type="entry name" value="Integrase-like_cat_sf"/>
</dbReference>
<reference evidence="8" key="1">
    <citation type="journal article" date="2015" name="MBio">
        <title>Genome-Resolved Metagenomic Analysis Reveals Roles for Candidate Phyla and Other Microbial Community Members in Biogeochemical Transformations in Oil Reservoirs.</title>
        <authorList>
            <person name="Hu P."/>
            <person name="Tom L."/>
            <person name="Singh A."/>
            <person name="Thomas B.C."/>
            <person name="Baker B.J."/>
            <person name="Piceno Y.M."/>
            <person name="Andersen G.L."/>
            <person name="Banfield J.F."/>
        </authorList>
    </citation>
    <scope>NUCLEOTIDE SEQUENCE [LARGE SCALE GENOMIC DNA]</scope>
</reference>
<dbReference type="PROSITE" id="PS51898">
    <property type="entry name" value="TYR_RECOMBINASE"/>
    <property type="match status" value="1"/>
</dbReference>
<dbReference type="PANTHER" id="PTHR30349">
    <property type="entry name" value="PHAGE INTEGRASE-RELATED"/>
    <property type="match status" value="1"/>
</dbReference>
<keyword evidence="2 4" id="KW-0238">DNA-binding</keyword>
<evidence type="ECO:0000313" key="7">
    <source>
        <dbReference type="EMBL" id="KUK17612.1"/>
    </source>
</evidence>
<evidence type="ECO:0000259" key="6">
    <source>
        <dbReference type="PROSITE" id="PS51900"/>
    </source>
</evidence>
<evidence type="ECO:0000259" key="5">
    <source>
        <dbReference type="PROSITE" id="PS51898"/>
    </source>
</evidence>
<organism evidence="7 8">
    <name type="scientific">Thermococcus sibiricus</name>
    <dbReference type="NCBI Taxonomy" id="172049"/>
    <lineage>
        <taxon>Archaea</taxon>
        <taxon>Methanobacteriati</taxon>
        <taxon>Methanobacteriota</taxon>
        <taxon>Thermococci</taxon>
        <taxon>Thermococcales</taxon>
        <taxon>Thermococcaceae</taxon>
        <taxon>Thermococcus</taxon>
    </lineage>
</organism>
<feature type="domain" description="Tyr recombinase" evidence="5">
    <location>
        <begin position="100"/>
        <end position="298"/>
    </location>
</feature>
<proteinExistence type="predicted"/>
<dbReference type="Pfam" id="PF00589">
    <property type="entry name" value="Phage_integrase"/>
    <property type="match status" value="1"/>
</dbReference>
<evidence type="ECO:0000256" key="1">
    <source>
        <dbReference type="ARBA" id="ARBA00022908"/>
    </source>
</evidence>
<evidence type="ECO:0000256" key="3">
    <source>
        <dbReference type="ARBA" id="ARBA00023172"/>
    </source>
</evidence>
<comment type="caution">
    <text evidence="7">The sequence shown here is derived from an EMBL/GenBank/DDBJ whole genome shotgun (WGS) entry which is preliminary data.</text>
</comment>